<evidence type="ECO:0000313" key="1">
    <source>
        <dbReference type="EMBL" id="MDI6453165.1"/>
    </source>
</evidence>
<comment type="caution">
    <text evidence="1">The sequence shown here is derived from an EMBL/GenBank/DDBJ whole genome shotgun (WGS) entry which is preliminary data.</text>
</comment>
<accession>A0AAW6U5M7</accession>
<dbReference type="RefSeq" id="WP_282839595.1">
    <property type="nucleotide sequence ID" value="NZ_JASCXW010000019.1"/>
</dbReference>
<evidence type="ECO:0000313" key="2">
    <source>
        <dbReference type="Proteomes" id="UP001431532"/>
    </source>
</evidence>
<protein>
    <submittedName>
        <fullName evidence="1">DUF5696 domain-containing protein</fullName>
    </submittedName>
</protein>
<sequence length="793" mass="90878">MKYVIVIVIFTMLTAGIVYGSSGSFDVANEIDVEENYPYINQMLLESSRYTQKEEEDPQVLSNYHDNFTLFYTPQELDTLGFDLMFDTTELAVYFELDSFSMIVHNKITNYFWSSRPEFQGVSGTREDNTRNRNMMNSGIWVEYVRALNVSTATIQTESIYSLANVSYANAGDVTEDEPDRLRPYYLVDQSYNYLRVRNDIVNQTANSFTVNVDIKALDFNFDVEISLNQGSLEVYIPVDRIEESGDIFRLLGIQVFPYFGAARENNFPGYIVIPDGVGALVRTNARHNTYFQARFYGSDIGYGTMTIPNLTVPIFGIIHESGANGYFVNVLEGSENAQLLANFWGSNTRYHRIGTRYNVRHIYRYIINKAGDGNDTIAEHMTTQDLRLSYQFLSNDEASYVGMANGYRDYLIEEGILTQREKVVDGNIPIQLDYLMSDHEPSFIGTTRVTMTTSSQVLNAYEFFKSEGINNQQLTLMGWSRDGFINQSPYRTNSWDKKGIEQLSEYVIADGNAVYLNNDYVVSSELSRRVLYNRDVARALNRLKIVRNRRNLNGQVTQIYHLYPEQSLAMAKNDLAFFNDLGVSGLSMNQLGSTLFSYYDQGNYGRSFGIAYYQEIAELYDQLVLSSSNAYMYQYLDGYTNMAITNSQYDYYTDLVPLIPIILKGSISYYTPYLNFNALAEDRYLTMVDFAINPSYILTHENTYKMRYTASNIFYTTTLSDYEDDIVTAYHYVNNALKHVTHAYIVDREVLDTGLVKVSYSNQVSIIVNYNYTSRNVDALTIAARSYEVILP</sequence>
<dbReference type="Proteomes" id="UP001431532">
    <property type="component" value="Unassembled WGS sequence"/>
</dbReference>
<organism evidence="1 2">
    <name type="scientific">Peloplasma aerotolerans</name>
    <dbReference type="NCBI Taxonomy" id="3044389"/>
    <lineage>
        <taxon>Bacteria</taxon>
        <taxon>Bacillati</taxon>
        <taxon>Mycoplasmatota</taxon>
        <taxon>Mollicutes</taxon>
        <taxon>Acholeplasmatales</taxon>
        <taxon>Acholeplasmataceae</taxon>
        <taxon>Peloplasma</taxon>
    </lineage>
</organism>
<proteinExistence type="predicted"/>
<name>A0AAW6U5M7_9MOLU</name>
<dbReference type="InterPro" id="IPR043751">
    <property type="entry name" value="DUF5696"/>
</dbReference>
<dbReference type="AlphaFoldDB" id="A0AAW6U5M7"/>
<dbReference type="Pfam" id="PF18952">
    <property type="entry name" value="DUF5696"/>
    <property type="match status" value="1"/>
</dbReference>
<reference evidence="1" key="1">
    <citation type="submission" date="2023-05" db="EMBL/GenBank/DDBJ databases">
        <title>Mariniplasma microaerophilum sp. nov., a novel anaerobic mollicute isolated from terrestrial mud volcano, Taman Peninsula, Russia.</title>
        <authorList>
            <person name="Khomyakova M.A."/>
            <person name="Merkel A.Y."/>
            <person name="Slobodkin A.I."/>
        </authorList>
    </citation>
    <scope>NUCLEOTIDE SEQUENCE</scope>
    <source>
        <strain evidence="1">M4Ah</strain>
    </source>
</reference>
<gene>
    <name evidence="1" type="ORF">QJ521_06290</name>
</gene>
<dbReference type="EMBL" id="JASCXW010000019">
    <property type="protein sequence ID" value="MDI6453165.1"/>
    <property type="molecule type" value="Genomic_DNA"/>
</dbReference>
<keyword evidence="2" id="KW-1185">Reference proteome</keyword>